<evidence type="ECO:0000256" key="4">
    <source>
        <dbReference type="ARBA" id="ARBA00022832"/>
    </source>
</evidence>
<accession>A0A4R6R8S9</accession>
<keyword evidence="7 9" id="KW-0275">Fatty acid biosynthesis</keyword>
<dbReference type="UniPathway" id="UPA00094"/>
<feature type="binding site" evidence="11">
    <location>
        <position position="164"/>
    </location>
    <ligand>
        <name>NAD(+)</name>
        <dbReference type="ChEBI" id="CHEBI:57540"/>
    </ligand>
</feature>
<comment type="catalytic activity">
    <reaction evidence="8 9">
        <text>a 2,3-saturated acyl-[ACP] + NAD(+) = a (2E)-enoyl-[ACP] + NADH + H(+)</text>
        <dbReference type="Rhea" id="RHEA:10240"/>
        <dbReference type="Rhea" id="RHEA-COMP:9925"/>
        <dbReference type="Rhea" id="RHEA-COMP:9926"/>
        <dbReference type="ChEBI" id="CHEBI:15378"/>
        <dbReference type="ChEBI" id="CHEBI:57540"/>
        <dbReference type="ChEBI" id="CHEBI:57945"/>
        <dbReference type="ChEBI" id="CHEBI:78784"/>
        <dbReference type="ChEBI" id="CHEBI:78785"/>
        <dbReference type="EC" id="1.3.1.9"/>
    </reaction>
</comment>
<evidence type="ECO:0000256" key="8">
    <source>
        <dbReference type="ARBA" id="ARBA00048572"/>
    </source>
</evidence>
<name>A0A4R6R8S9_9HYPH</name>
<feature type="binding site" evidence="11">
    <location>
        <begin position="193"/>
        <end position="197"/>
    </location>
    <ligand>
        <name>NAD(+)</name>
        <dbReference type="ChEBI" id="CHEBI:57540"/>
    </ligand>
</feature>
<feature type="binding site" evidence="10">
    <location>
        <position position="97"/>
    </location>
    <ligand>
        <name>substrate</name>
    </ligand>
</feature>
<keyword evidence="9 11" id="KW-0520">NAD</keyword>
<evidence type="ECO:0000313" key="12">
    <source>
        <dbReference type="EMBL" id="TDP82440.1"/>
    </source>
</evidence>
<dbReference type="RefSeq" id="WP_245515820.1">
    <property type="nucleotide sequence ID" value="NZ_BSPM01000007.1"/>
</dbReference>
<evidence type="ECO:0000256" key="6">
    <source>
        <dbReference type="ARBA" id="ARBA00023098"/>
    </source>
</evidence>
<reference evidence="12 13" key="1">
    <citation type="submission" date="2019-03" db="EMBL/GenBank/DDBJ databases">
        <title>Genomic Encyclopedia of Type Strains, Phase IV (KMG-IV): sequencing the most valuable type-strain genomes for metagenomic binning, comparative biology and taxonomic classification.</title>
        <authorList>
            <person name="Goeker M."/>
        </authorList>
    </citation>
    <scope>NUCLEOTIDE SEQUENCE [LARGE SCALE GENOMIC DNA]</scope>
    <source>
        <strain evidence="12 13">DSM 102969</strain>
    </source>
</reference>
<dbReference type="EC" id="1.3.1.9" evidence="9"/>
<dbReference type="InterPro" id="IPR002347">
    <property type="entry name" value="SDR_fam"/>
</dbReference>
<keyword evidence="6" id="KW-0443">Lipid metabolism</keyword>
<sequence length="256" mass="26240">MTPFGLPGKRALVVGIANGQSIAYGVARALKAAGADLAVTWLNAKAEPHVRPLAAELGAAIALPLDVASPTEEDALFAAIAERWGGLDILVHSVAFAPGGDLHGRLVDSSPEGFATAVDVSVHSFLRLARRAEPMMPPGSACLTMSFYGARRVVAHYNLMGPVKAALEASVRALAVEFGPRDVTVNAISPGTIATRAAGGIDRFDEMMTAAAARAPLGRLATIDDVGAAAVFLCSPGARAITGTTLHVDAGFHVTA</sequence>
<evidence type="ECO:0000256" key="3">
    <source>
        <dbReference type="ARBA" id="ARBA00022516"/>
    </source>
</evidence>
<dbReference type="CDD" id="cd05372">
    <property type="entry name" value="ENR_SDR"/>
    <property type="match status" value="1"/>
</dbReference>
<keyword evidence="13" id="KW-1185">Reference proteome</keyword>
<feature type="binding site" evidence="11">
    <location>
        <begin position="66"/>
        <end position="67"/>
    </location>
    <ligand>
        <name>NAD(+)</name>
        <dbReference type="ChEBI" id="CHEBI:57540"/>
    </ligand>
</feature>
<evidence type="ECO:0000256" key="11">
    <source>
        <dbReference type="PIRSR" id="PIRSR000094-3"/>
    </source>
</evidence>
<gene>
    <name evidence="12" type="ORF">EDD54_3707</name>
</gene>
<dbReference type="Pfam" id="PF13561">
    <property type="entry name" value="adh_short_C2"/>
    <property type="match status" value="1"/>
</dbReference>
<feature type="binding site" evidence="11">
    <location>
        <position position="94"/>
    </location>
    <ligand>
        <name>NAD(+)</name>
        <dbReference type="ChEBI" id="CHEBI:57540"/>
    </ligand>
</feature>
<feature type="binding site" evidence="11">
    <location>
        <begin position="21"/>
        <end position="22"/>
    </location>
    <ligand>
        <name>NAD(+)</name>
        <dbReference type="ChEBI" id="CHEBI:57540"/>
    </ligand>
</feature>
<evidence type="ECO:0000313" key="13">
    <source>
        <dbReference type="Proteomes" id="UP000294547"/>
    </source>
</evidence>
<organism evidence="12 13">
    <name type="scientific">Oharaeibacter diazotrophicus</name>
    <dbReference type="NCBI Taxonomy" id="1920512"/>
    <lineage>
        <taxon>Bacteria</taxon>
        <taxon>Pseudomonadati</taxon>
        <taxon>Pseudomonadota</taxon>
        <taxon>Alphaproteobacteria</taxon>
        <taxon>Hyphomicrobiales</taxon>
        <taxon>Pleomorphomonadaceae</taxon>
        <taxon>Oharaeibacter</taxon>
    </lineage>
</organism>
<dbReference type="NCBIfam" id="NF005717">
    <property type="entry name" value="PRK07533.1"/>
    <property type="match status" value="1"/>
</dbReference>
<dbReference type="Gene3D" id="3.40.50.720">
    <property type="entry name" value="NAD(P)-binding Rossmann-like Domain"/>
    <property type="match status" value="1"/>
</dbReference>
<comment type="caution">
    <text evidence="12">The sequence shown here is derived from an EMBL/GenBank/DDBJ whole genome shotgun (WGS) entry which is preliminary data.</text>
</comment>
<dbReference type="InterPro" id="IPR014358">
    <property type="entry name" value="Enoyl-ACP_Rdtase_NADH"/>
</dbReference>
<evidence type="ECO:0000256" key="2">
    <source>
        <dbReference type="ARBA" id="ARBA00009233"/>
    </source>
</evidence>
<dbReference type="GO" id="GO:0004318">
    <property type="term" value="F:enoyl-[acyl-carrier-protein] reductase (NADH) activity"/>
    <property type="evidence" value="ECO:0007669"/>
    <property type="project" value="UniProtKB-EC"/>
</dbReference>
<dbReference type="GO" id="GO:0006633">
    <property type="term" value="P:fatty acid biosynthetic process"/>
    <property type="evidence" value="ECO:0007669"/>
    <property type="project" value="UniProtKB-UniPathway"/>
</dbReference>
<evidence type="ECO:0000256" key="5">
    <source>
        <dbReference type="ARBA" id="ARBA00023002"/>
    </source>
</evidence>
<keyword evidence="4" id="KW-0276">Fatty acid metabolism</keyword>
<comment type="similarity">
    <text evidence="2 9">Belongs to the short-chain dehydrogenases/reductases (SDR) family. FabI subfamily.</text>
</comment>
<keyword evidence="5 9" id="KW-0560">Oxidoreductase</keyword>
<feature type="binding site" evidence="11">
    <location>
        <position position="15"/>
    </location>
    <ligand>
        <name>NAD(+)</name>
        <dbReference type="ChEBI" id="CHEBI:57540"/>
    </ligand>
</feature>
<dbReference type="SUPFAM" id="SSF51735">
    <property type="entry name" value="NAD(P)-binding Rossmann-fold domains"/>
    <property type="match status" value="1"/>
</dbReference>
<keyword evidence="3 9" id="KW-0444">Lipid biosynthesis</keyword>
<evidence type="ECO:0000256" key="7">
    <source>
        <dbReference type="ARBA" id="ARBA00023160"/>
    </source>
</evidence>
<dbReference type="PANTHER" id="PTHR43159:SF2">
    <property type="entry name" value="ENOYL-[ACYL-CARRIER-PROTEIN] REDUCTASE [NADH], CHLOROPLASTIC"/>
    <property type="match status" value="1"/>
</dbReference>
<dbReference type="AlphaFoldDB" id="A0A4R6R8S9"/>
<dbReference type="PIRSF" id="PIRSF000094">
    <property type="entry name" value="Enoyl-ACP_rdct"/>
    <property type="match status" value="1"/>
</dbReference>
<dbReference type="Proteomes" id="UP000294547">
    <property type="component" value="Unassembled WGS sequence"/>
</dbReference>
<dbReference type="EMBL" id="SNXY01000010">
    <property type="protein sequence ID" value="TDP82440.1"/>
    <property type="molecule type" value="Genomic_DNA"/>
</dbReference>
<evidence type="ECO:0000256" key="9">
    <source>
        <dbReference type="PIRNR" id="PIRNR000094"/>
    </source>
</evidence>
<proteinExistence type="inferred from homology"/>
<evidence type="ECO:0000256" key="10">
    <source>
        <dbReference type="PIRSR" id="PIRSR000094-2"/>
    </source>
</evidence>
<comment type="pathway">
    <text evidence="1">Lipid metabolism; fatty acid biosynthesis.</text>
</comment>
<dbReference type="InterPro" id="IPR036291">
    <property type="entry name" value="NAD(P)-bd_dom_sf"/>
</dbReference>
<dbReference type="PANTHER" id="PTHR43159">
    <property type="entry name" value="ENOYL-[ACYL-CARRIER-PROTEIN] REDUCTASE"/>
    <property type="match status" value="1"/>
</dbReference>
<evidence type="ECO:0000256" key="1">
    <source>
        <dbReference type="ARBA" id="ARBA00005194"/>
    </source>
</evidence>
<protein>
    <recommendedName>
        <fullName evidence="9">Enoyl-[acyl-carrier-protein] reductase [NADH]</fullName>
        <ecNumber evidence="9">1.3.1.9</ecNumber>
    </recommendedName>
</protein>
<dbReference type="PRINTS" id="PR00081">
    <property type="entry name" value="GDHRDH"/>
</dbReference>